<evidence type="ECO:0000256" key="7">
    <source>
        <dbReference type="SAM" id="Phobius"/>
    </source>
</evidence>
<feature type="transmembrane region" description="Helical" evidence="7">
    <location>
        <begin position="314"/>
        <end position="334"/>
    </location>
</feature>
<feature type="transmembrane region" description="Helical" evidence="7">
    <location>
        <begin position="247"/>
        <end position="270"/>
    </location>
</feature>
<dbReference type="PANTHER" id="PTHR43791:SF97">
    <property type="entry name" value="ALLANTOATE TRANSPORTER, PUTATIVE (AFU_ORTHOLOGUE AFUA_1G14700)-RELATED"/>
    <property type="match status" value="1"/>
</dbReference>
<evidence type="ECO:0000256" key="4">
    <source>
        <dbReference type="ARBA" id="ARBA00022989"/>
    </source>
</evidence>
<name>A0ABR4ICQ9_9EURO</name>
<evidence type="ECO:0000256" key="1">
    <source>
        <dbReference type="ARBA" id="ARBA00004141"/>
    </source>
</evidence>
<organism evidence="8 9">
    <name type="scientific">Aspergillus cavernicola</name>
    <dbReference type="NCBI Taxonomy" id="176166"/>
    <lineage>
        <taxon>Eukaryota</taxon>
        <taxon>Fungi</taxon>
        <taxon>Dikarya</taxon>
        <taxon>Ascomycota</taxon>
        <taxon>Pezizomycotina</taxon>
        <taxon>Eurotiomycetes</taxon>
        <taxon>Eurotiomycetidae</taxon>
        <taxon>Eurotiales</taxon>
        <taxon>Aspergillaceae</taxon>
        <taxon>Aspergillus</taxon>
        <taxon>Aspergillus subgen. Nidulantes</taxon>
    </lineage>
</organism>
<evidence type="ECO:0000256" key="5">
    <source>
        <dbReference type="ARBA" id="ARBA00023136"/>
    </source>
</evidence>
<feature type="transmembrane region" description="Helical" evidence="7">
    <location>
        <begin position="222"/>
        <end position="241"/>
    </location>
</feature>
<dbReference type="SUPFAM" id="SSF103473">
    <property type="entry name" value="MFS general substrate transporter"/>
    <property type="match status" value="1"/>
</dbReference>
<keyword evidence="2" id="KW-0813">Transport</keyword>
<accession>A0ABR4ICQ9</accession>
<feature type="transmembrane region" description="Helical" evidence="7">
    <location>
        <begin position="282"/>
        <end position="302"/>
    </location>
</feature>
<dbReference type="EMBL" id="JBFXLS010000039">
    <property type="protein sequence ID" value="KAL2825074.1"/>
    <property type="molecule type" value="Genomic_DNA"/>
</dbReference>
<sequence>MPSIDKGDVGLAALTGDVSSLDTNGPEARKVLRKIDLHLLPLLCVTYMLQFLDKSCVSTDTVPDDAAEDIGHAVHREPDRGSEWLFGPVDVEDKARADASFQHTEEEASRGEAGEVVGSGHAKQDDTPENDEDGASTGDVEFLKDDVGWEFAGDVADVEDSREHRKLYSEWRSECLCSPHCQRVWLHEVRVDPAQYAQWCSTGRGPVDIWIHHHVWKGIRHFVMIGGMLVAILGASLIYALPDSERVARLIGYYVLVGFSVTYVQSLNLFQANVAGRTKKTVFTASLFVCYCVGNLIGPQLFFQKEKPRYQSGFTTMIVCFAVQILIIAALYITNWRENRRRDRLMLDTAAPALGLSDKTDRENLHFRYML</sequence>
<feature type="region of interest" description="Disordered" evidence="6">
    <location>
        <begin position="98"/>
        <end position="139"/>
    </location>
</feature>
<dbReference type="PANTHER" id="PTHR43791">
    <property type="entry name" value="PERMEASE-RELATED"/>
    <property type="match status" value="1"/>
</dbReference>
<evidence type="ECO:0000256" key="6">
    <source>
        <dbReference type="SAM" id="MobiDB-lite"/>
    </source>
</evidence>
<evidence type="ECO:0000256" key="3">
    <source>
        <dbReference type="ARBA" id="ARBA00022692"/>
    </source>
</evidence>
<evidence type="ECO:0008006" key="10">
    <source>
        <dbReference type="Google" id="ProtNLM"/>
    </source>
</evidence>
<keyword evidence="3 7" id="KW-0812">Transmembrane</keyword>
<proteinExistence type="predicted"/>
<evidence type="ECO:0000313" key="8">
    <source>
        <dbReference type="EMBL" id="KAL2825074.1"/>
    </source>
</evidence>
<protein>
    <recommendedName>
        <fullName evidence="10">Major facilitator superfamily domain-containing protein</fullName>
    </recommendedName>
</protein>
<comment type="caution">
    <text evidence="8">The sequence shown here is derived from an EMBL/GenBank/DDBJ whole genome shotgun (WGS) entry which is preliminary data.</text>
</comment>
<keyword evidence="9" id="KW-1185">Reference proteome</keyword>
<evidence type="ECO:0000313" key="9">
    <source>
        <dbReference type="Proteomes" id="UP001610335"/>
    </source>
</evidence>
<gene>
    <name evidence="8" type="ORF">BDW59DRAFT_162020</name>
</gene>
<dbReference type="InterPro" id="IPR036259">
    <property type="entry name" value="MFS_trans_sf"/>
</dbReference>
<feature type="compositionally biased region" description="Basic and acidic residues" evidence="6">
    <location>
        <begin position="98"/>
        <end position="113"/>
    </location>
</feature>
<keyword evidence="5 7" id="KW-0472">Membrane</keyword>
<reference evidence="8 9" key="1">
    <citation type="submission" date="2024-07" db="EMBL/GenBank/DDBJ databases">
        <title>Section-level genome sequencing and comparative genomics of Aspergillus sections Usti and Cavernicolus.</title>
        <authorList>
            <consortium name="Lawrence Berkeley National Laboratory"/>
            <person name="Nybo J.L."/>
            <person name="Vesth T.C."/>
            <person name="Theobald S."/>
            <person name="Frisvad J.C."/>
            <person name="Larsen T.O."/>
            <person name="Kjaerboelling I."/>
            <person name="Rothschild-Mancinelli K."/>
            <person name="Lyhne E.K."/>
            <person name="Kogle M.E."/>
            <person name="Barry K."/>
            <person name="Clum A."/>
            <person name="Na H."/>
            <person name="Ledsgaard L."/>
            <person name="Lin J."/>
            <person name="Lipzen A."/>
            <person name="Kuo A."/>
            <person name="Riley R."/>
            <person name="Mondo S."/>
            <person name="LaButti K."/>
            <person name="Haridas S."/>
            <person name="Pangalinan J."/>
            <person name="Salamov A.A."/>
            <person name="Simmons B.A."/>
            <person name="Magnuson J.K."/>
            <person name="Chen J."/>
            <person name="Drula E."/>
            <person name="Henrissat B."/>
            <person name="Wiebenga A."/>
            <person name="Lubbers R.J."/>
            <person name="Gomes A.C."/>
            <person name="Makela M.R."/>
            <person name="Stajich J."/>
            <person name="Grigoriev I.V."/>
            <person name="Mortensen U.H."/>
            <person name="De vries R.P."/>
            <person name="Baker S.E."/>
            <person name="Andersen M.R."/>
        </authorList>
    </citation>
    <scope>NUCLEOTIDE SEQUENCE [LARGE SCALE GENOMIC DNA]</scope>
    <source>
        <strain evidence="8 9">CBS 600.67</strain>
    </source>
</reference>
<comment type="subcellular location">
    <subcellularLocation>
        <location evidence="1">Membrane</location>
        <topology evidence="1">Multi-pass membrane protein</topology>
    </subcellularLocation>
</comment>
<keyword evidence="4 7" id="KW-1133">Transmembrane helix</keyword>
<evidence type="ECO:0000256" key="2">
    <source>
        <dbReference type="ARBA" id="ARBA00022448"/>
    </source>
</evidence>
<dbReference type="Proteomes" id="UP001610335">
    <property type="component" value="Unassembled WGS sequence"/>
</dbReference>